<accession>A0A6B4JHQ0</accession>
<gene>
    <name evidence="1" type="ORF">FDG31_08270</name>
</gene>
<dbReference type="Proteomes" id="UP000486903">
    <property type="component" value="Unassembled WGS sequence"/>
</dbReference>
<evidence type="ECO:0000313" key="1">
    <source>
        <dbReference type="EMBL" id="NFV26175.1"/>
    </source>
</evidence>
<name>A0A6B4JHQ0_CLOBO</name>
<reference evidence="1 2" key="1">
    <citation type="submission" date="2019-04" db="EMBL/GenBank/DDBJ databases">
        <title>Genome sequencing of Clostridium botulinum Groups I-IV and Clostridium butyricum.</title>
        <authorList>
            <person name="Brunt J."/>
            <person name="Van Vliet A.H.M."/>
            <person name="Stringer S.C."/>
            <person name="Carter A.T."/>
            <person name="Peck M.W."/>
        </authorList>
    </citation>
    <scope>NUCLEOTIDE SEQUENCE [LARGE SCALE GENOMIC DNA]</scope>
    <source>
        <strain evidence="1 2">BL81</strain>
    </source>
</reference>
<protein>
    <submittedName>
        <fullName evidence="1">Uncharacterized protein</fullName>
    </submittedName>
</protein>
<dbReference type="RefSeq" id="WP_003372292.1">
    <property type="nucleotide sequence ID" value="NZ_JACBBA010000001.1"/>
</dbReference>
<evidence type="ECO:0000313" key="2">
    <source>
        <dbReference type="Proteomes" id="UP000486903"/>
    </source>
</evidence>
<comment type="caution">
    <text evidence="1">The sequence shown here is derived from an EMBL/GenBank/DDBJ whole genome shotgun (WGS) entry which is preliminary data.</text>
</comment>
<proteinExistence type="predicted"/>
<sequence length="91" mass="10594">MNTIELVLKINNEEFRVGDIVKIKFNNRFIEGGFHKSVIIKAKGRLIGYGKEGLTIDVSESYESSIYSPDYKDILEIEKIKRRSTREYMSM</sequence>
<dbReference type="AlphaFoldDB" id="A0A6B4JHQ0"/>
<dbReference type="EMBL" id="SXFB01000004">
    <property type="protein sequence ID" value="NFV26175.1"/>
    <property type="molecule type" value="Genomic_DNA"/>
</dbReference>
<organism evidence="1 2">
    <name type="scientific">Clostridium botulinum</name>
    <dbReference type="NCBI Taxonomy" id="1491"/>
    <lineage>
        <taxon>Bacteria</taxon>
        <taxon>Bacillati</taxon>
        <taxon>Bacillota</taxon>
        <taxon>Clostridia</taxon>
        <taxon>Eubacteriales</taxon>
        <taxon>Clostridiaceae</taxon>
        <taxon>Clostridium</taxon>
    </lineage>
</organism>